<gene>
    <name evidence="4" type="ORF">B0T24DRAFT_109083</name>
</gene>
<evidence type="ECO:0000256" key="1">
    <source>
        <dbReference type="SAM" id="MobiDB-lite"/>
    </source>
</evidence>
<keyword evidence="2" id="KW-0472">Membrane</keyword>
<accession>A0AAE0MYU1</accession>
<proteinExistence type="predicted"/>
<feature type="region of interest" description="Disordered" evidence="1">
    <location>
        <begin position="253"/>
        <end position="274"/>
    </location>
</feature>
<dbReference type="EMBL" id="JAULSN010000011">
    <property type="protein sequence ID" value="KAK3361435.1"/>
    <property type="molecule type" value="Genomic_DNA"/>
</dbReference>
<name>A0AAE0MYU1_9PEZI</name>
<feature type="chain" id="PRO_5042214238" description="Integral membrane protein" evidence="3">
    <location>
        <begin position="21"/>
        <end position="325"/>
    </location>
</feature>
<feature type="signal peptide" evidence="3">
    <location>
        <begin position="1"/>
        <end position="20"/>
    </location>
</feature>
<reference evidence="4" key="1">
    <citation type="journal article" date="2023" name="Mol. Phylogenet. Evol.">
        <title>Genome-scale phylogeny and comparative genomics of the fungal order Sordariales.</title>
        <authorList>
            <person name="Hensen N."/>
            <person name="Bonometti L."/>
            <person name="Westerberg I."/>
            <person name="Brannstrom I.O."/>
            <person name="Guillou S."/>
            <person name="Cros-Aarteil S."/>
            <person name="Calhoun S."/>
            <person name="Haridas S."/>
            <person name="Kuo A."/>
            <person name="Mondo S."/>
            <person name="Pangilinan J."/>
            <person name="Riley R."/>
            <person name="LaButti K."/>
            <person name="Andreopoulos B."/>
            <person name="Lipzen A."/>
            <person name="Chen C."/>
            <person name="Yan M."/>
            <person name="Daum C."/>
            <person name="Ng V."/>
            <person name="Clum A."/>
            <person name="Steindorff A."/>
            <person name="Ohm R.A."/>
            <person name="Martin F."/>
            <person name="Silar P."/>
            <person name="Natvig D.O."/>
            <person name="Lalanne C."/>
            <person name="Gautier V."/>
            <person name="Ament-Velasquez S.L."/>
            <person name="Kruys A."/>
            <person name="Hutchinson M.I."/>
            <person name="Powell A.J."/>
            <person name="Barry K."/>
            <person name="Miller A.N."/>
            <person name="Grigoriev I.V."/>
            <person name="Debuchy R."/>
            <person name="Gladieux P."/>
            <person name="Hiltunen Thoren M."/>
            <person name="Johannesson H."/>
        </authorList>
    </citation>
    <scope>NUCLEOTIDE SEQUENCE</scope>
    <source>
        <strain evidence="4">CBS 958.72</strain>
    </source>
</reference>
<evidence type="ECO:0008006" key="6">
    <source>
        <dbReference type="Google" id="ProtNLM"/>
    </source>
</evidence>
<evidence type="ECO:0000256" key="3">
    <source>
        <dbReference type="SAM" id="SignalP"/>
    </source>
</evidence>
<organism evidence="4 5">
    <name type="scientific">Lasiosphaeria ovina</name>
    <dbReference type="NCBI Taxonomy" id="92902"/>
    <lineage>
        <taxon>Eukaryota</taxon>
        <taxon>Fungi</taxon>
        <taxon>Dikarya</taxon>
        <taxon>Ascomycota</taxon>
        <taxon>Pezizomycotina</taxon>
        <taxon>Sordariomycetes</taxon>
        <taxon>Sordariomycetidae</taxon>
        <taxon>Sordariales</taxon>
        <taxon>Lasiosphaeriaceae</taxon>
        <taxon>Lasiosphaeria</taxon>
    </lineage>
</organism>
<keyword evidence="5" id="KW-1185">Reference proteome</keyword>
<feature type="transmembrane region" description="Helical" evidence="2">
    <location>
        <begin position="225"/>
        <end position="245"/>
    </location>
</feature>
<keyword evidence="3" id="KW-0732">Signal</keyword>
<comment type="caution">
    <text evidence="4">The sequence shown here is derived from an EMBL/GenBank/DDBJ whole genome shotgun (WGS) entry which is preliminary data.</text>
</comment>
<evidence type="ECO:0000313" key="5">
    <source>
        <dbReference type="Proteomes" id="UP001287356"/>
    </source>
</evidence>
<feature type="compositionally biased region" description="Basic residues" evidence="1">
    <location>
        <begin position="253"/>
        <end position="265"/>
    </location>
</feature>
<feature type="transmembrane region" description="Helical" evidence="2">
    <location>
        <begin position="172"/>
        <end position="196"/>
    </location>
</feature>
<dbReference type="Proteomes" id="UP001287356">
    <property type="component" value="Unassembled WGS sequence"/>
</dbReference>
<reference evidence="4" key="2">
    <citation type="submission" date="2023-06" db="EMBL/GenBank/DDBJ databases">
        <authorList>
            <consortium name="Lawrence Berkeley National Laboratory"/>
            <person name="Haridas S."/>
            <person name="Hensen N."/>
            <person name="Bonometti L."/>
            <person name="Westerberg I."/>
            <person name="Brannstrom I.O."/>
            <person name="Guillou S."/>
            <person name="Cros-Aarteil S."/>
            <person name="Calhoun S."/>
            <person name="Kuo A."/>
            <person name="Mondo S."/>
            <person name="Pangilinan J."/>
            <person name="Riley R."/>
            <person name="Labutti K."/>
            <person name="Andreopoulos B."/>
            <person name="Lipzen A."/>
            <person name="Chen C."/>
            <person name="Yanf M."/>
            <person name="Daum C."/>
            <person name="Ng V."/>
            <person name="Clum A."/>
            <person name="Steindorff A."/>
            <person name="Ohm R."/>
            <person name="Martin F."/>
            <person name="Silar P."/>
            <person name="Natvig D."/>
            <person name="Lalanne C."/>
            <person name="Gautier V."/>
            <person name="Ament-Velasquez S.L."/>
            <person name="Kruys A."/>
            <person name="Hutchinson M.I."/>
            <person name="Powell A.J."/>
            <person name="Barry K."/>
            <person name="Miller A.N."/>
            <person name="Grigoriev I.V."/>
            <person name="Debuchy R."/>
            <person name="Gladieux P."/>
            <person name="Thoren M.H."/>
            <person name="Johannesson H."/>
        </authorList>
    </citation>
    <scope>NUCLEOTIDE SEQUENCE</scope>
    <source>
        <strain evidence="4">CBS 958.72</strain>
    </source>
</reference>
<feature type="transmembrane region" description="Helical" evidence="2">
    <location>
        <begin position="142"/>
        <end position="165"/>
    </location>
</feature>
<sequence>MAKRFTWSILLLPLVLLLHAGVFVGEILVLHAGTGAIDSGDHLPSGYGLYIVLIEADEYSYGVEGEGGSVKGLPDSHDFSRNKDWFAIYAGAYCSGKKHGPDRYEATYCSPWAKQFFDLQWLWRVWGVDLVEKNFVGSNPQIIFGSLVAAVITTALTAVFGLFAFCSHWSIVIAAVVTWIATAATITATLVAHFFAKKFVHDTSDIKLSGTGKLAVSSNGVADRVGYAASALALVASLLWAFIAWRERRRVRSERSGRGRGRTSYKHLSVPGDGTGEELNSLRYASQVDLVQARSRAQSMEPPVVVVVGAGGGAAYEPMRHRDVG</sequence>
<protein>
    <recommendedName>
        <fullName evidence="6">Integral membrane protein</fullName>
    </recommendedName>
</protein>
<evidence type="ECO:0000313" key="4">
    <source>
        <dbReference type="EMBL" id="KAK3361435.1"/>
    </source>
</evidence>
<keyword evidence="2" id="KW-1133">Transmembrane helix</keyword>
<keyword evidence="2" id="KW-0812">Transmembrane</keyword>
<dbReference type="AlphaFoldDB" id="A0AAE0MYU1"/>
<evidence type="ECO:0000256" key="2">
    <source>
        <dbReference type="SAM" id="Phobius"/>
    </source>
</evidence>